<dbReference type="GO" id="GO:0006633">
    <property type="term" value="P:fatty acid biosynthetic process"/>
    <property type="evidence" value="ECO:0007669"/>
    <property type="project" value="UniProtKB-KW"/>
</dbReference>
<keyword evidence="6" id="KW-0925">Oxylipin biosynthesis</keyword>
<organism evidence="12 14">
    <name type="scientific">Eleusine coracana subsp. coracana</name>
    <dbReference type="NCBI Taxonomy" id="191504"/>
    <lineage>
        <taxon>Eukaryota</taxon>
        <taxon>Viridiplantae</taxon>
        <taxon>Streptophyta</taxon>
        <taxon>Embryophyta</taxon>
        <taxon>Tracheophyta</taxon>
        <taxon>Spermatophyta</taxon>
        <taxon>Magnoliopsida</taxon>
        <taxon>Liliopsida</taxon>
        <taxon>Poales</taxon>
        <taxon>Poaceae</taxon>
        <taxon>PACMAD clade</taxon>
        <taxon>Chloridoideae</taxon>
        <taxon>Cynodonteae</taxon>
        <taxon>Eleusininae</taxon>
        <taxon>Eleusine</taxon>
    </lineage>
</organism>
<evidence type="ECO:0000313" key="12">
    <source>
        <dbReference type="EMBL" id="GJN00330.1"/>
    </source>
</evidence>
<keyword evidence="4" id="KW-0285">Flavoprotein</keyword>
<evidence type="ECO:0000256" key="1">
    <source>
        <dbReference type="ARBA" id="ARBA00001917"/>
    </source>
</evidence>
<evidence type="ECO:0000259" key="11">
    <source>
        <dbReference type="Pfam" id="PF00724"/>
    </source>
</evidence>
<dbReference type="PANTHER" id="PTHR22893">
    <property type="entry name" value="NADH OXIDOREDUCTASE-RELATED"/>
    <property type="match status" value="1"/>
</dbReference>
<evidence type="ECO:0000256" key="3">
    <source>
        <dbReference type="ARBA" id="ARBA00022516"/>
    </source>
</evidence>
<keyword evidence="3" id="KW-0444">Lipid biosynthesis</keyword>
<evidence type="ECO:0000256" key="5">
    <source>
        <dbReference type="ARBA" id="ARBA00022643"/>
    </source>
</evidence>
<accession>A0AAV5CQT9</accession>
<keyword evidence="5" id="KW-0288">FMN</keyword>
<reference evidence="12" key="1">
    <citation type="journal article" date="2018" name="DNA Res.">
        <title>Multiple hybrid de novo genome assembly of finger millet, an orphan allotetraploid crop.</title>
        <authorList>
            <person name="Hatakeyama M."/>
            <person name="Aluri S."/>
            <person name="Balachadran M.T."/>
            <person name="Sivarajan S.R."/>
            <person name="Patrignani A."/>
            <person name="Gruter S."/>
            <person name="Poveda L."/>
            <person name="Shimizu-Inatsugi R."/>
            <person name="Baeten J."/>
            <person name="Francoijs K.J."/>
            <person name="Nataraja K.N."/>
            <person name="Reddy Y.A.N."/>
            <person name="Phadnis S."/>
            <person name="Ravikumar R.L."/>
            <person name="Schlapbach R."/>
            <person name="Sreeman S.M."/>
            <person name="Shimizu K.K."/>
        </authorList>
    </citation>
    <scope>NUCLEOTIDE SEQUENCE</scope>
</reference>
<evidence type="ECO:0000256" key="4">
    <source>
        <dbReference type="ARBA" id="ARBA00022630"/>
    </source>
</evidence>
<evidence type="ECO:0000256" key="2">
    <source>
        <dbReference type="ARBA" id="ARBA00005979"/>
    </source>
</evidence>
<dbReference type="GO" id="GO:0010181">
    <property type="term" value="F:FMN binding"/>
    <property type="evidence" value="ECO:0007669"/>
    <property type="project" value="InterPro"/>
</dbReference>
<dbReference type="InterPro" id="IPR013785">
    <property type="entry name" value="Aldolase_TIM"/>
</dbReference>
<dbReference type="Proteomes" id="UP001054889">
    <property type="component" value="Unassembled WGS sequence"/>
</dbReference>
<evidence type="ECO:0000256" key="7">
    <source>
        <dbReference type="ARBA" id="ARBA00022832"/>
    </source>
</evidence>
<dbReference type="EMBL" id="BQKI01000008">
    <property type="protein sequence ID" value="GJN00330.1"/>
    <property type="molecule type" value="Genomic_DNA"/>
</dbReference>
<keyword evidence="7" id="KW-0276">Fatty acid metabolism</keyword>
<keyword evidence="14" id="KW-1185">Reference proteome</keyword>
<dbReference type="Pfam" id="PF00724">
    <property type="entry name" value="Oxidored_FMN"/>
    <property type="match status" value="1"/>
</dbReference>
<feature type="domain" description="NADH:flavin oxidoreductase/NADH oxidase N-terminal" evidence="11">
    <location>
        <begin position="4"/>
        <end position="188"/>
    </location>
</feature>
<sequence length="190" mass="21739">MRRFELSHRVLLAPLTLSGTVPQPHATVYYSQRDTKGGFLISEAVWVSATAQVYLETPSIWTQEQVDAWKPIVDAVHRKGALFFCQIWHVGRISNLTDRRPGDHIEHGQAGHARQRKCMLLVYSNPRRLRTDEILGIIDDFRRAARNAIDAGFDGVEIHGANGYLLEQFMKDIANDRDDEYRGSLENRRP</sequence>
<evidence type="ECO:0000313" key="14">
    <source>
        <dbReference type="Proteomes" id="UP001054889"/>
    </source>
</evidence>
<dbReference type="Gene3D" id="3.20.20.70">
    <property type="entry name" value="Aldolase class I"/>
    <property type="match status" value="1"/>
</dbReference>
<comment type="similarity">
    <text evidence="2">Belongs to the NADH:flavin oxidoreductase/NADH oxidase family.</text>
</comment>
<dbReference type="InterPro" id="IPR001155">
    <property type="entry name" value="OxRdtase_FMN_N"/>
</dbReference>
<dbReference type="EMBL" id="BQKI01000008">
    <property type="protein sequence ID" value="GJN00562.1"/>
    <property type="molecule type" value="Genomic_DNA"/>
</dbReference>
<dbReference type="GO" id="GO:0016491">
    <property type="term" value="F:oxidoreductase activity"/>
    <property type="evidence" value="ECO:0007669"/>
    <property type="project" value="InterPro"/>
</dbReference>
<proteinExistence type="inferred from homology"/>
<keyword evidence="8" id="KW-0521">NADP</keyword>
<evidence type="ECO:0000256" key="8">
    <source>
        <dbReference type="ARBA" id="ARBA00022857"/>
    </source>
</evidence>
<name>A0AAV5CQT9_ELECO</name>
<dbReference type="InterPro" id="IPR045247">
    <property type="entry name" value="Oye-like"/>
</dbReference>
<evidence type="ECO:0000256" key="6">
    <source>
        <dbReference type="ARBA" id="ARBA00022767"/>
    </source>
</evidence>
<comment type="caution">
    <text evidence="12">The sequence shown here is derived from an EMBL/GenBank/DDBJ whole genome shotgun (WGS) entry which is preliminary data.</text>
</comment>
<reference evidence="12" key="2">
    <citation type="submission" date="2021-12" db="EMBL/GenBank/DDBJ databases">
        <title>Resequencing data analysis of finger millet.</title>
        <authorList>
            <person name="Hatakeyama M."/>
            <person name="Aluri S."/>
            <person name="Balachadran M.T."/>
            <person name="Sivarajan S.R."/>
            <person name="Poveda L."/>
            <person name="Shimizu-Inatsugi R."/>
            <person name="Schlapbach R."/>
            <person name="Sreeman S.M."/>
            <person name="Shimizu K.K."/>
        </authorList>
    </citation>
    <scope>NUCLEOTIDE SEQUENCE</scope>
</reference>
<keyword evidence="10" id="KW-0275">Fatty acid biosynthesis</keyword>
<gene>
    <name evidence="12" type="primary">ga17507</name>
    <name evidence="13" type="synonym">ga17754</name>
    <name evidence="12" type="ORF">PR202_ga17507</name>
    <name evidence="13" type="ORF">PR202_ga17754</name>
</gene>
<comment type="cofactor">
    <cofactor evidence="1">
        <name>FMN</name>
        <dbReference type="ChEBI" id="CHEBI:58210"/>
    </cofactor>
</comment>
<keyword evidence="9" id="KW-0443">Lipid metabolism</keyword>
<dbReference type="GO" id="GO:0031408">
    <property type="term" value="P:oxylipin biosynthetic process"/>
    <property type="evidence" value="ECO:0007669"/>
    <property type="project" value="UniProtKB-KW"/>
</dbReference>
<protein>
    <recommendedName>
        <fullName evidence="11">NADH:flavin oxidoreductase/NADH oxidase N-terminal domain-containing protein</fullName>
    </recommendedName>
</protein>
<evidence type="ECO:0000256" key="10">
    <source>
        <dbReference type="ARBA" id="ARBA00023160"/>
    </source>
</evidence>
<dbReference type="AlphaFoldDB" id="A0AAV5CQT9"/>
<dbReference type="PANTHER" id="PTHR22893:SF44">
    <property type="entry name" value="12-OXOPHYTODIENOATE REDUCTASE 1"/>
    <property type="match status" value="1"/>
</dbReference>
<evidence type="ECO:0000313" key="13">
    <source>
        <dbReference type="EMBL" id="GJN00562.1"/>
    </source>
</evidence>
<dbReference type="SUPFAM" id="SSF51395">
    <property type="entry name" value="FMN-linked oxidoreductases"/>
    <property type="match status" value="1"/>
</dbReference>
<evidence type="ECO:0000256" key="9">
    <source>
        <dbReference type="ARBA" id="ARBA00023098"/>
    </source>
</evidence>